<evidence type="ECO:0000313" key="2">
    <source>
        <dbReference type="Proteomes" id="UP000003571"/>
    </source>
</evidence>
<organism evidence="1 2">
    <name type="scientific">Treponema saccharophilum DSM 2985</name>
    <dbReference type="NCBI Taxonomy" id="907348"/>
    <lineage>
        <taxon>Bacteria</taxon>
        <taxon>Pseudomonadati</taxon>
        <taxon>Spirochaetota</taxon>
        <taxon>Spirochaetia</taxon>
        <taxon>Spirochaetales</taxon>
        <taxon>Treponemataceae</taxon>
        <taxon>Treponema</taxon>
    </lineage>
</organism>
<evidence type="ECO:0000313" key="1">
    <source>
        <dbReference type="EMBL" id="EIC00828.1"/>
    </source>
</evidence>
<dbReference type="STRING" id="907348.TresaDRAFT_0653"/>
<keyword evidence="2" id="KW-1185">Reference proteome</keyword>
<sequence length="51" mass="6189">MYGKKTKVDDWTKSKGLGFITDGTETRFVELHWYDVKNFGRFEIKEKWEEN</sequence>
<reference evidence="1 2" key="1">
    <citation type="submission" date="2011-09" db="EMBL/GenBank/DDBJ databases">
        <title>The draft genome of Treponema saccharophilum DSM 2985.</title>
        <authorList>
            <consortium name="US DOE Joint Genome Institute (JGI-PGF)"/>
            <person name="Lucas S."/>
            <person name="Copeland A."/>
            <person name="Lapidus A."/>
            <person name="Glavina del Rio T."/>
            <person name="Dalin E."/>
            <person name="Tice H."/>
            <person name="Bruce D."/>
            <person name="Goodwin L."/>
            <person name="Pitluck S."/>
            <person name="Peters L."/>
            <person name="Kyrpides N."/>
            <person name="Mavromatis K."/>
            <person name="Ivanova N."/>
            <person name="Markowitz V."/>
            <person name="Cheng J.-F."/>
            <person name="Hugenholtz P."/>
            <person name="Woyke T."/>
            <person name="Wu D."/>
            <person name="Gronow S."/>
            <person name="Wellnitz S."/>
            <person name="Brambilla E."/>
            <person name="Klenk H.-P."/>
            <person name="Eisen J.A."/>
        </authorList>
    </citation>
    <scope>NUCLEOTIDE SEQUENCE [LARGE SCALE GENOMIC DNA]</scope>
    <source>
        <strain evidence="1 2">DSM 2985</strain>
    </source>
</reference>
<dbReference type="EMBL" id="AGRW01000053">
    <property type="protein sequence ID" value="EIC00828.1"/>
    <property type="molecule type" value="Genomic_DNA"/>
</dbReference>
<proteinExistence type="predicted"/>
<dbReference type="AlphaFoldDB" id="H7ENA0"/>
<gene>
    <name evidence="1" type="ORF">TresaDRAFT_0653</name>
</gene>
<accession>H7ENA0</accession>
<dbReference type="Proteomes" id="UP000003571">
    <property type="component" value="Unassembled WGS sequence"/>
</dbReference>
<name>H7ENA0_9SPIR</name>
<dbReference type="PATRIC" id="fig|907348.3.peg.2421"/>
<protein>
    <submittedName>
        <fullName evidence="1">Uncharacterized protein</fullName>
    </submittedName>
</protein>
<comment type="caution">
    <text evidence="1">The sequence shown here is derived from an EMBL/GenBank/DDBJ whole genome shotgun (WGS) entry which is preliminary data.</text>
</comment>